<reference evidence="3 4" key="2">
    <citation type="submission" date="2015-10" db="EMBL/GenBank/DDBJ databases">
        <title>Comparative genomics and high-throughput reverse genetic screens identify a new phytobacterial MAMP and an Arabidopsis receptor required for immune elicitation.</title>
        <authorList>
            <person name="Mott G.A."/>
            <person name="Thakur S."/>
            <person name="Wang P.W."/>
            <person name="Desveaux D."/>
            <person name="Guttman D.S."/>
        </authorList>
    </citation>
    <scope>NUCLEOTIDE SEQUENCE [LARGE SCALE GENOMIC DNA]</scope>
    <source>
        <strain evidence="3 4">0788_9</strain>
    </source>
</reference>
<dbReference type="PATRIC" id="fig|81035.3.peg.2341"/>
<reference evidence="3 4" key="1">
    <citation type="submission" date="2015-07" db="EMBL/GenBank/DDBJ databases">
        <authorList>
            <person name="Noorani M."/>
        </authorList>
    </citation>
    <scope>NUCLEOTIDE SEQUENCE [LARGE SCALE GENOMIC DNA]</scope>
    <source>
        <strain evidence="3 4">0788_9</strain>
    </source>
</reference>
<feature type="compositionally biased region" description="Low complexity" evidence="2">
    <location>
        <begin position="51"/>
        <end position="60"/>
    </location>
</feature>
<evidence type="ECO:0008006" key="5">
    <source>
        <dbReference type="Google" id="ProtNLM"/>
    </source>
</evidence>
<evidence type="ECO:0000256" key="2">
    <source>
        <dbReference type="SAM" id="MobiDB-lite"/>
    </source>
</evidence>
<accession>A0A0N0GGD0</accession>
<evidence type="ECO:0000256" key="1">
    <source>
        <dbReference type="SAM" id="Coils"/>
    </source>
</evidence>
<feature type="coiled-coil region" evidence="1">
    <location>
        <begin position="74"/>
        <end position="101"/>
    </location>
</feature>
<evidence type="ECO:0000313" key="4">
    <source>
        <dbReference type="Proteomes" id="UP000037891"/>
    </source>
</evidence>
<dbReference type="Proteomes" id="UP000037891">
    <property type="component" value="Unassembled WGS sequence"/>
</dbReference>
<dbReference type="AlphaFoldDB" id="A0A0N0GGD0"/>
<proteinExistence type="predicted"/>
<gene>
    <name evidence="3" type="ORF">ABJ99_2177</name>
</gene>
<evidence type="ECO:0000313" key="3">
    <source>
        <dbReference type="EMBL" id="KPC33319.1"/>
    </source>
</evidence>
<protein>
    <recommendedName>
        <fullName evidence="5">Chemotaxis protein</fullName>
    </recommendedName>
</protein>
<dbReference type="EMBL" id="LGLN01000033">
    <property type="protein sequence ID" value="KPC33319.1"/>
    <property type="molecule type" value="Genomic_DNA"/>
</dbReference>
<feature type="region of interest" description="Disordered" evidence="2">
    <location>
        <begin position="51"/>
        <end position="72"/>
    </location>
</feature>
<sequence length="159" mass="16585">MSTTVPLINSVTIRPATATITYSQAGDQNPNNVAEASAGKAKGIEVNLSAEGKAAASSGSRDSDIEQSGLPSSVQKILKSIRELQRKMEETTDQIQKVLADRSLTPEERQTKAGALQTVLGTLQALMSSSTADLSSLMNSLGSSNSDKTSAGMLVLAKM</sequence>
<name>A0A0N0GGD0_PSESX</name>
<dbReference type="RefSeq" id="WP_054085672.1">
    <property type="nucleotide sequence ID" value="NZ_LGLN01000033.1"/>
</dbReference>
<organism evidence="3 4">
    <name type="scientific">Pseudomonas syringae pv. cilantro</name>
    <dbReference type="NCBI Taxonomy" id="81035"/>
    <lineage>
        <taxon>Bacteria</taxon>
        <taxon>Pseudomonadati</taxon>
        <taxon>Pseudomonadota</taxon>
        <taxon>Gammaproteobacteria</taxon>
        <taxon>Pseudomonadales</taxon>
        <taxon>Pseudomonadaceae</taxon>
        <taxon>Pseudomonas</taxon>
        <taxon>Pseudomonas syringae</taxon>
    </lineage>
</organism>
<keyword evidence="1" id="KW-0175">Coiled coil</keyword>
<comment type="caution">
    <text evidence="3">The sequence shown here is derived from an EMBL/GenBank/DDBJ whole genome shotgun (WGS) entry which is preliminary data.</text>
</comment>